<dbReference type="RefSeq" id="WP_213169897.1">
    <property type="nucleotide sequence ID" value="NZ_CP070496.1"/>
</dbReference>
<dbReference type="KEGG" id="nav:JQS30_08660"/>
<keyword evidence="2" id="KW-0472">Membrane</keyword>
<dbReference type="PANTHER" id="PTHR36844:SF1">
    <property type="entry name" value="PROTEASE PRSW"/>
    <property type="match status" value="1"/>
</dbReference>
<reference evidence="3" key="1">
    <citation type="submission" date="2021-02" db="EMBL/GenBank/DDBJ databases">
        <title>Natronoglycomyces albus gen. nov., sp. nov, a haloalkaliphilic actinobacterium from a soda solonchak soil.</title>
        <authorList>
            <person name="Sorokin D.Y."/>
            <person name="Khijniak T.V."/>
            <person name="Zakharycheva A.P."/>
            <person name="Boueva O.V."/>
            <person name="Ariskina E.V."/>
            <person name="Hahnke R.L."/>
            <person name="Bunk B."/>
            <person name="Sproer C."/>
            <person name="Schumann P."/>
            <person name="Evtushenko L.I."/>
            <person name="Kublanov I.V."/>
        </authorList>
    </citation>
    <scope>NUCLEOTIDE SEQUENCE</scope>
    <source>
        <strain evidence="3">DSM 106290</strain>
    </source>
</reference>
<name>A0A895XKF1_9ACTN</name>
<feature type="transmembrane region" description="Helical" evidence="2">
    <location>
        <begin position="159"/>
        <end position="184"/>
    </location>
</feature>
<evidence type="ECO:0000313" key="4">
    <source>
        <dbReference type="Proteomes" id="UP000662939"/>
    </source>
</evidence>
<keyword evidence="2" id="KW-1133">Transmembrane helix</keyword>
<feature type="transmembrane region" description="Helical" evidence="2">
    <location>
        <begin position="190"/>
        <end position="223"/>
    </location>
</feature>
<dbReference type="AlphaFoldDB" id="A0A895XKF1"/>
<protein>
    <submittedName>
        <fullName evidence="3">PrsW family intramembrane metalloprotease</fullName>
    </submittedName>
</protein>
<keyword evidence="2" id="KW-0812">Transmembrane</keyword>
<keyword evidence="3" id="KW-0482">Metalloprotease</keyword>
<dbReference type="EMBL" id="CP070496">
    <property type="protein sequence ID" value="QSB03899.1"/>
    <property type="molecule type" value="Genomic_DNA"/>
</dbReference>
<dbReference type="Proteomes" id="UP000662939">
    <property type="component" value="Chromosome"/>
</dbReference>
<evidence type="ECO:0000313" key="3">
    <source>
        <dbReference type="EMBL" id="QSB03899.1"/>
    </source>
</evidence>
<keyword evidence="3" id="KW-0645">Protease</keyword>
<feature type="transmembrane region" description="Helical" evidence="2">
    <location>
        <begin position="135"/>
        <end position="152"/>
    </location>
</feature>
<feature type="transmembrane region" description="Helical" evidence="2">
    <location>
        <begin position="235"/>
        <end position="252"/>
    </location>
</feature>
<sequence length="409" mass="45028">MTVHTERIIVESQGAFVRVRRPAFWLFAGLLVFGLINIGGVLGPSFDQIAGALWVSIAINGALAAAFWWVLARLDLFEREPVAVRMAAFLWGAIASIAVSMMANNSALIVFAANFGSDWARTWGPAIAGPINEEWFKALGVVLLVLIVREHFHRPMDGLIYGALIGLGFQVVENVTYAVNFAIINPNSDWAGALSATIIRIAVAGPWSHPLYSAVAGLGIAYFVTQRRRSTAQRAAVAGSLFVLSMAMHALWNLPFAPDLNAGLILVLTYGKGLIILGLFVLLYSAAARREWRWFVDTMSNQPEWVISTDELTSMRSLRSRLQERKAIQKELGKDGRSLLTQLQRELVSLGESLARVQRSSGDPEEAPDVQASKRNLAVIREELARLRAKKNPQPVGQRNTSHEEPNHQ</sequence>
<dbReference type="PANTHER" id="PTHR36844">
    <property type="entry name" value="PROTEASE PRSW"/>
    <property type="match status" value="1"/>
</dbReference>
<feature type="region of interest" description="Disordered" evidence="1">
    <location>
        <begin position="386"/>
        <end position="409"/>
    </location>
</feature>
<dbReference type="InterPro" id="IPR026898">
    <property type="entry name" value="PrsW"/>
</dbReference>
<gene>
    <name evidence="3" type="ORF">JQS30_08660</name>
</gene>
<feature type="transmembrane region" description="Helical" evidence="2">
    <location>
        <begin position="23"/>
        <end position="43"/>
    </location>
</feature>
<keyword evidence="3" id="KW-0378">Hydrolase</keyword>
<keyword evidence="4" id="KW-1185">Reference proteome</keyword>
<proteinExistence type="predicted"/>
<organism evidence="3 4">
    <name type="scientific">Natronoglycomyces albus</name>
    <dbReference type="NCBI Taxonomy" id="2811108"/>
    <lineage>
        <taxon>Bacteria</taxon>
        <taxon>Bacillati</taxon>
        <taxon>Actinomycetota</taxon>
        <taxon>Actinomycetes</taxon>
        <taxon>Glycomycetales</taxon>
        <taxon>Glycomycetaceae</taxon>
        <taxon>Natronoglycomyces</taxon>
    </lineage>
</organism>
<feature type="transmembrane region" description="Helical" evidence="2">
    <location>
        <begin position="49"/>
        <end position="70"/>
    </location>
</feature>
<feature type="transmembrane region" description="Helical" evidence="2">
    <location>
        <begin position="264"/>
        <end position="284"/>
    </location>
</feature>
<feature type="transmembrane region" description="Helical" evidence="2">
    <location>
        <begin position="82"/>
        <end position="115"/>
    </location>
</feature>
<evidence type="ECO:0000256" key="2">
    <source>
        <dbReference type="SAM" id="Phobius"/>
    </source>
</evidence>
<dbReference type="Pfam" id="PF13367">
    <property type="entry name" value="PrsW-protease"/>
    <property type="match status" value="1"/>
</dbReference>
<evidence type="ECO:0000256" key="1">
    <source>
        <dbReference type="SAM" id="MobiDB-lite"/>
    </source>
</evidence>
<dbReference type="GO" id="GO:0008237">
    <property type="term" value="F:metallopeptidase activity"/>
    <property type="evidence" value="ECO:0007669"/>
    <property type="project" value="UniProtKB-KW"/>
</dbReference>
<accession>A0A895XKF1</accession>